<comment type="caution">
    <text evidence="2">The sequence shown here is derived from an EMBL/GenBank/DDBJ whole genome shotgun (WGS) entry which is preliminary data.</text>
</comment>
<dbReference type="AlphaFoldDB" id="A0AAW0D510"/>
<sequence length="236" mass="27046">MLQLVCSLSATLFEQVRTELLADNVTANPYVDVANAFNTSFSAFPKTLEAIPGSPSRDVVSDFSAAVWPACRNTPQDKLINQMPLKTSQRKSQSLDIRMTNLVPYKCTKTSLQQRLAPLDIPQTSMSTSRVSRPPQRRLSLSNEQQRRHAFFNDPWIDRASLDAESVVCNACNRQITLEKGRKYYPLNWRRHRLLCLCIRNEREKEGLPPDDGYWLDYDATILHAGKRKRQKNNYA</sequence>
<accession>A0AAW0D510</accession>
<reference evidence="2 3" key="1">
    <citation type="submission" date="2024-01" db="EMBL/GenBank/DDBJ databases">
        <title>A draft genome for a cacao thread blight-causing isolate of Paramarasmius palmivorus.</title>
        <authorList>
            <person name="Baruah I.K."/>
            <person name="Bukari Y."/>
            <person name="Amoako-Attah I."/>
            <person name="Meinhardt L.W."/>
            <person name="Bailey B.A."/>
            <person name="Cohen S.P."/>
        </authorList>
    </citation>
    <scope>NUCLEOTIDE SEQUENCE [LARGE SCALE GENOMIC DNA]</scope>
    <source>
        <strain evidence="2 3">GH-12</strain>
    </source>
</reference>
<evidence type="ECO:0000313" key="3">
    <source>
        <dbReference type="Proteomes" id="UP001383192"/>
    </source>
</evidence>
<feature type="region of interest" description="Disordered" evidence="1">
    <location>
        <begin position="124"/>
        <end position="144"/>
    </location>
</feature>
<dbReference type="Proteomes" id="UP001383192">
    <property type="component" value="Unassembled WGS sequence"/>
</dbReference>
<keyword evidence="3" id="KW-1185">Reference proteome</keyword>
<dbReference type="EMBL" id="JAYKXP010000018">
    <property type="protein sequence ID" value="KAK7047831.1"/>
    <property type="molecule type" value="Genomic_DNA"/>
</dbReference>
<evidence type="ECO:0000313" key="2">
    <source>
        <dbReference type="EMBL" id="KAK7047831.1"/>
    </source>
</evidence>
<gene>
    <name evidence="2" type="ORF">VNI00_006159</name>
</gene>
<protein>
    <submittedName>
        <fullName evidence="2">Uncharacterized protein</fullName>
    </submittedName>
</protein>
<name>A0AAW0D510_9AGAR</name>
<evidence type="ECO:0000256" key="1">
    <source>
        <dbReference type="SAM" id="MobiDB-lite"/>
    </source>
</evidence>
<proteinExistence type="predicted"/>
<organism evidence="2 3">
    <name type="scientific">Paramarasmius palmivorus</name>
    <dbReference type="NCBI Taxonomy" id="297713"/>
    <lineage>
        <taxon>Eukaryota</taxon>
        <taxon>Fungi</taxon>
        <taxon>Dikarya</taxon>
        <taxon>Basidiomycota</taxon>
        <taxon>Agaricomycotina</taxon>
        <taxon>Agaricomycetes</taxon>
        <taxon>Agaricomycetidae</taxon>
        <taxon>Agaricales</taxon>
        <taxon>Marasmiineae</taxon>
        <taxon>Marasmiaceae</taxon>
        <taxon>Paramarasmius</taxon>
    </lineage>
</organism>